<dbReference type="Proteomes" id="UP000247702">
    <property type="component" value="Unassembled WGS sequence"/>
</dbReference>
<keyword evidence="3" id="KW-1185">Reference proteome</keyword>
<feature type="region of interest" description="Disordered" evidence="1">
    <location>
        <begin position="216"/>
        <end position="236"/>
    </location>
</feature>
<evidence type="ECO:0000313" key="2">
    <source>
        <dbReference type="EMBL" id="GBB89791.1"/>
    </source>
</evidence>
<accession>A0A2Z6QYL9</accession>
<protein>
    <submittedName>
        <fullName evidence="2">Uncharacterized protein</fullName>
    </submittedName>
</protein>
<sequence>MARSDKKNRECICCRKAFSTPQKLRQHYTSTKNQCSLPSINNQPTEPRSPSSIPAPVVHTRGRDRRKEKTQTVIPKPTPKPDGKYIDKYARKPGEHMKTWSARLRRRWVEIAGEKCDLPQNLKECQRLYQDILQADDEALELQPTTQDEDQVGEAGPGPSTQANALAPPVREELTSIDKINQQVDDYELLKELGMIEETEIEKSLGYWKGLKEVGKVEDHAPEGDLHFEEEGWRSK</sequence>
<proteinExistence type="predicted"/>
<reference evidence="2 3" key="1">
    <citation type="submission" date="2017-11" db="EMBL/GenBank/DDBJ databases">
        <title>The genome of Rhizophagus clarus HR1 reveals common genetic basis of auxotrophy among arbuscular mycorrhizal fungi.</title>
        <authorList>
            <person name="Kobayashi Y."/>
        </authorList>
    </citation>
    <scope>NUCLEOTIDE SEQUENCE [LARGE SCALE GENOMIC DNA]</scope>
    <source>
        <strain evidence="2 3">HR1</strain>
    </source>
</reference>
<feature type="compositionally biased region" description="Polar residues" evidence="1">
    <location>
        <begin position="23"/>
        <end position="52"/>
    </location>
</feature>
<dbReference type="EMBL" id="BEXD01000735">
    <property type="protein sequence ID" value="GBB89791.1"/>
    <property type="molecule type" value="Genomic_DNA"/>
</dbReference>
<evidence type="ECO:0000256" key="1">
    <source>
        <dbReference type="SAM" id="MobiDB-lite"/>
    </source>
</evidence>
<gene>
    <name evidence="2" type="ORF">RclHR1_01660010</name>
</gene>
<dbReference type="AlphaFoldDB" id="A0A2Z6QYL9"/>
<feature type="region of interest" description="Disordered" evidence="1">
    <location>
        <begin position="144"/>
        <end position="165"/>
    </location>
</feature>
<feature type="region of interest" description="Disordered" evidence="1">
    <location>
        <begin position="23"/>
        <end position="70"/>
    </location>
</feature>
<comment type="caution">
    <text evidence="2">The sequence shown here is derived from an EMBL/GenBank/DDBJ whole genome shotgun (WGS) entry which is preliminary data.</text>
</comment>
<name>A0A2Z6QYL9_9GLOM</name>
<evidence type="ECO:0000313" key="3">
    <source>
        <dbReference type="Proteomes" id="UP000247702"/>
    </source>
</evidence>
<organism evidence="2 3">
    <name type="scientific">Rhizophagus clarus</name>
    <dbReference type="NCBI Taxonomy" id="94130"/>
    <lineage>
        <taxon>Eukaryota</taxon>
        <taxon>Fungi</taxon>
        <taxon>Fungi incertae sedis</taxon>
        <taxon>Mucoromycota</taxon>
        <taxon>Glomeromycotina</taxon>
        <taxon>Glomeromycetes</taxon>
        <taxon>Glomerales</taxon>
        <taxon>Glomeraceae</taxon>
        <taxon>Rhizophagus</taxon>
    </lineage>
</organism>